<feature type="transmembrane region" description="Helical" evidence="2">
    <location>
        <begin position="154"/>
        <end position="184"/>
    </location>
</feature>
<dbReference type="InterPro" id="IPR058581">
    <property type="entry name" value="TM_HPP"/>
</dbReference>
<gene>
    <name evidence="4" type="ORF">EGH24_08890</name>
</gene>
<feature type="region of interest" description="Disordered" evidence="1">
    <location>
        <begin position="254"/>
        <end position="284"/>
    </location>
</feature>
<feature type="transmembrane region" description="Helical" evidence="2">
    <location>
        <begin position="36"/>
        <end position="55"/>
    </location>
</feature>
<comment type="caution">
    <text evidence="4">The sequence shown here is derived from an EMBL/GenBank/DDBJ whole genome shotgun (WGS) entry which is preliminary data.</text>
</comment>
<evidence type="ECO:0000256" key="1">
    <source>
        <dbReference type="SAM" id="MobiDB-lite"/>
    </source>
</evidence>
<keyword evidence="2" id="KW-0472">Membrane</keyword>
<accession>A0A8J8P7S3</accession>
<evidence type="ECO:0000259" key="3">
    <source>
        <dbReference type="Pfam" id="PF04982"/>
    </source>
</evidence>
<organism evidence="4 5">
    <name type="scientific">Halonotius terrestris</name>
    <dbReference type="NCBI Taxonomy" id="2487750"/>
    <lineage>
        <taxon>Archaea</taxon>
        <taxon>Methanobacteriati</taxon>
        <taxon>Methanobacteriota</taxon>
        <taxon>Stenosarchaea group</taxon>
        <taxon>Halobacteria</taxon>
        <taxon>Halobacteriales</taxon>
        <taxon>Haloferacaceae</taxon>
        <taxon>Halonotius</taxon>
    </lineage>
</organism>
<evidence type="ECO:0000313" key="5">
    <source>
        <dbReference type="Proteomes" id="UP000705823"/>
    </source>
</evidence>
<dbReference type="EMBL" id="RKLU01000003">
    <property type="protein sequence ID" value="TQQ81235.1"/>
    <property type="molecule type" value="Genomic_DNA"/>
</dbReference>
<feature type="transmembrane region" description="Helical" evidence="2">
    <location>
        <begin position="126"/>
        <end position="142"/>
    </location>
</feature>
<dbReference type="Pfam" id="PF04982">
    <property type="entry name" value="TM_HPP"/>
    <property type="match status" value="1"/>
</dbReference>
<reference evidence="4" key="1">
    <citation type="submission" date="2019-02" db="EMBL/GenBank/DDBJ databases">
        <title>Halonotius sp. a new haloarchaeum isolated from saline soil.</title>
        <authorList>
            <person name="Duran-Viseras A."/>
            <person name="Sanchez-Porro C."/>
            <person name="Ventosa A."/>
        </authorList>
    </citation>
    <scope>NUCLEOTIDE SEQUENCE</scope>
    <source>
        <strain evidence="4">F15B</strain>
    </source>
</reference>
<name>A0A8J8P7S3_9EURY</name>
<evidence type="ECO:0000313" key="4">
    <source>
        <dbReference type="EMBL" id="TQQ81235.1"/>
    </source>
</evidence>
<dbReference type="Proteomes" id="UP000705823">
    <property type="component" value="Unassembled WGS sequence"/>
</dbReference>
<dbReference type="RefSeq" id="WP_142979796.1">
    <property type="nucleotide sequence ID" value="NZ_RKLU01000003.1"/>
</dbReference>
<dbReference type="OrthoDB" id="213658at2157"/>
<feature type="transmembrane region" description="Helical" evidence="2">
    <location>
        <begin position="91"/>
        <end position="114"/>
    </location>
</feature>
<keyword evidence="5" id="KW-1185">Reference proteome</keyword>
<proteinExistence type="predicted"/>
<keyword evidence="2" id="KW-0812">Transmembrane</keyword>
<dbReference type="Gene3D" id="3.40.50.12370">
    <property type="match status" value="1"/>
</dbReference>
<sequence>MPPLDSRLRTILSRLSRLLRREWGDFRSWLEDTRNFIHLSLLLVVPLLIGLVTWLANSIDLLPFLLFPPLVSGAFALFRDPESQYASPRRFVGGMTMGAICGWVALEVSARYWYNVAPETFQINPGAAAFGVLLTGVVTWGLDLEESQAFSTALLILVSGVTQLVYVVSVFASSLIVVGVFVVWRREIYERRADYLYQTTHADDQVFVPMRGETVETVATFGAQLAAAHETGKLVLFSVVSDVDATAEEAAVDTDGGTELRRVTPTGDAAAGAAGDGRASTDAADLPPAARETAETLEAHAESLRDRFDIPCEVVVVAGEPDDARIAVEAATETNCDLVVTPYQTADGELTRFIRGLFESTLDVVVLRSNGERTSWRRILLPIKNYGEVAHAMLDFAERLAGETSYVSVCHSIDSESERRTAEAMVADLVETFERAIETRVTTSPLETFLSIHADNYDLTILGSSTDRNVVSRIIDAPTFEQLKELDCDIAIVHRG</sequence>
<evidence type="ECO:0000256" key="2">
    <source>
        <dbReference type="SAM" id="Phobius"/>
    </source>
</evidence>
<keyword evidence="2" id="KW-1133">Transmembrane helix</keyword>
<dbReference type="AlphaFoldDB" id="A0A8J8P7S3"/>
<feature type="domain" description="HPP transmembrane region" evidence="3">
    <location>
        <begin position="45"/>
        <end position="186"/>
    </location>
</feature>
<feature type="compositionally biased region" description="Low complexity" evidence="1">
    <location>
        <begin position="267"/>
        <end position="284"/>
    </location>
</feature>
<protein>
    <submittedName>
        <fullName evidence="4">HPP family protein</fullName>
    </submittedName>
</protein>